<keyword evidence="3" id="KW-1185">Reference proteome</keyword>
<evidence type="ECO:0008006" key="4">
    <source>
        <dbReference type="Google" id="ProtNLM"/>
    </source>
</evidence>
<comment type="caution">
    <text evidence="2">The sequence shown here is derived from an EMBL/GenBank/DDBJ whole genome shotgun (WGS) entry which is preliminary data.</text>
</comment>
<feature type="signal peptide" evidence="1">
    <location>
        <begin position="1"/>
        <end position="20"/>
    </location>
</feature>
<sequence length="173" mass="18774">MKTAPLALSVSAFLAFPAFSETIGTVTASFDDGEPRTYYAFEDTGESQSFWTQTLPGMLNASSFSIWANPQEGSNATNDVLILGGTLIRGPGGYTVIAELEYLQSYFSEYWTNPEEGSVSLELNNVEQQGDRLVVSGTFTAPVFYTENASNPQTDMNRSMTITGEFAASLPKD</sequence>
<dbReference type="Proteomes" id="UP000193926">
    <property type="component" value="Unassembled WGS sequence"/>
</dbReference>
<dbReference type="AlphaFoldDB" id="A0A1X4N898"/>
<feature type="chain" id="PRO_5010864689" description="PEP-CTERM sorting domain-containing protein" evidence="1">
    <location>
        <begin position="21"/>
        <end position="173"/>
    </location>
</feature>
<accession>A0A1X4N898</accession>
<evidence type="ECO:0000313" key="3">
    <source>
        <dbReference type="Proteomes" id="UP000193926"/>
    </source>
</evidence>
<reference evidence="2 3" key="1">
    <citation type="submission" date="2014-03" db="EMBL/GenBank/DDBJ databases">
        <title>The draft genome sequence of Marivita geojedonensis KCTC 23882.</title>
        <authorList>
            <person name="Lai Q."/>
            <person name="Shao Z."/>
        </authorList>
    </citation>
    <scope>NUCLEOTIDE SEQUENCE [LARGE SCALE GENOMIC DNA]</scope>
    <source>
        <strain evidence="2 3">DPG-138</strain>
    </source>
</reference>
<dbReference type="OrthoDB" id="7836681at2"/>
<name>A0A1X4N898_9RHOB</name>
<evidence type="ECO:0000313" key="2">
    <source>
        <dbReference type="EMBL" id="OSQ42471.1"/>
    </source>
</evidence>
<protein>
    <recommendedName>
        <fullName evidence="4">PEP-CTERM sorting domain-containing protein</fullName>
    </recommendedName>
</protein>
<dbReference type="EMBL" id="JFKC01000047">
    <property type="protein sequence ID" value="OSQ42471.1"/>
    <property type="molecule type" value="Genomic_DNA"/>
</dbReference>
<dbReference type="RefSeq" id="WP_085641627.1">
    <property type="nucleotide sequence ID" value="NZ_JFKC01000047.1"/>
</dbReference>
<dbReference type="STRING" id="1123756.MGEO_20515"/>
<evidence type="ECO:0000256" key="1">
    <source>
        <dbReference type="SAM" id="SignalP"/>
    </source>
</evidence>
<proteinExistence type="predicted"/>
<gene>
    <name evidence="2" type="ORF">MGEO_20515</name>
</gene>
<keyword evidence="1" id="KW-0732">Signal</keyword>
<organism evidence="2 3">
    <name type="scientific">Marivita geojedonensis</name>
    <dbReference type="NCBI Taxonomy" id="1123756"/>
    <lineage>
        <taxon>Bacteria</taxon>
        <taxon>Pseudomonadati</taxon>
        <taxon>Pseudomonadota</taxon>
        <taxon>Alphaproteobacteria</taxon>
        <taxon>Rhodobacterales</taxon>
        <taxon>Roseobacteraceae</taxon>
        <taxon>Marivita</taxon>
    </lineage>
</organism>